<proteinExistence type="predicted"/>
<feature type="region of interest" description="Disordered" evidence="1">
    <location>
        <begin position="1"/>
        <end position="43"/>
    </location>
</feature>
<dbReference type="EMBL" id="FQYL01000012">
    <property type="protein sequence ID" value="SHJ13878.1"/>
    <property type="molecule type" value="Genomic_DNA"/>
</dbReference>
<protein>
    <recommendedName>
        <fullName evidence="4">DUF317 domain-containing protein</fullName>
    </recommendedName>
</protein>
<keyword evidence="3" id="KW-1185">Reference proteome</keyword>
<evidence type="ECO:0008006" key="4">
    <source>
        <dbReference type="Google" id="ProtNLM"/>
    </source>
</evidence>
<sequence>MPNPTRRRPRPPARRASIEVGHRWSITASDTPPPPGGGAPLRGADLTAARADLVRKRTQSPRTDFEMLTASWAWRVPEGQEHWWHHLTLAATSAWHPAGPTTDLGGADTAARTAINTATPTVNGSHQGTRPTRPAVAELHISPAWIAAPQGLAVNDDDPLGYLCYPINCPHSDWSRAMEEYQIEREDRLHADIDWGPGPDPYGPAEPALWWSLRISAASDCHDPTADLDPLAFTAQVLAEAAGLPTP</sequence>
<name>A0ABY1IGH5_9ACTO</name>
<dbReference type="Proteomes" id="UP000184390">
    <property type="component" value="Unassembled WGS sequence"/>
</dbReference>
<feature type="compositionally biased region" description="Basic residues" evidence="1">
    <location>
        <begin position="1"/>
        <end position="13"/>
    </location>
</feature>
<accession>A0ABY1IGH5</accession>
<reference evidence="2 3" key="1">
    <citation type="submission" date="2016-11" db="EMBL/GenBank/DDBJ databases">
        <authorList>
            <person name="Varghese N."/>
            <person name="Submissions S."/>
        </authorList>
    </citation>
    <scope>NUCLEOTIDE SEQUENCE [LARGE SCALE GENOMIC DNA]</scope>
    <source>
        <strain evidence="2 3">PA</strain>
    </source>
</reference>
<dbReference type="RefSeq" id="WP_073453880.1">
    <property type="nucleotide sequence ID" value="NZ_FQYL01000012.1"/>
</dbReference>
<organism evidence="2 3">
    <name type="scientific">Actinomyces denticolens</name>
    <dbReference type="NCBI Taxonomy" id="52767"/>
    <lineage>
        <taxon>Bacteria</taxon>
        <taxon>Bacillati</taxon>
        <taxon>Actinomycetota</taxon>
        <taxon>Actinomycetes</taxon>
        <taxon>Actinomycetales</taxon>
        <taxon>Actinomycetaceae</taxon>
        <taxon>Actinomyces</taxon>
    </lineage>
</organism>
<comment type="caution">
    <text evidence="2">The sequence shown here is derived from an EMBL/GenBank/DDBJ whole genome shotgun (WGS) entry which is preliminary data.</text>
</comment>
<gene>
    <name evidence="2" type="ORF">SAMN05216246_11242</name>
</gene>
<evidence type="ECO:0000256" key="1">
    <source>
        <dbReference type="SAM" id="MobiDB-lite"/>
    </source>
</evidence>
<evidence type="ECO:0000313" key="2">
    <source>
        <dbReference type="EMBL" id="SHJ13878.1"/>
    </source>
</evidence>
<evidence type="ECO:0000313" key="3">
    <source>
        <dbReference type="Proteomes" id="UP000184390"/>
    </source>
</evidence>